<keyword evidence="2" id="KW-1185">Reference proteome</keyword>
<dbReference type="RefSeq" id="WP_055424239.1">
    <property type="nucleotide sequence ID" value="NZ_CYHH01000016.1"/>
</dbReference>
<dbReference type="Gene3D" id="3.30.70.2940">
    <property type="match status" value="1"/>
</dbReference>
<accession>A0A0K6IY65</accession>
<proteinExistence type="predicted"/>
<gene>
    <name evidence="1" type="ORF">Ga0061068_11627</name>
</gene>
<dbReference type="Proteomes" id="UP000182108">
    <property type="component" value="Unassembled WGS sequence"/>
</dbReference>
<dbReference type="AlphaFoldDB" id="A0A0K6IY65"/>
<dbReference type="Gene3D" id="2.60.40.4350">
    <property type="match status" value="1"/>
</dbReference>
<dbReference type="Pfam" id="PF09700">
    <property type="entry name" value="Cas_Cmr3"/>
    <property type="match status" value="1"/>
</dbReference>
<evidence type="ECO:0000313" key="1">
    <source>
        <dbReference type="EMBL" id="CUB07994.1"/>
    </source>
</evidence>
<reference evidence="2" key="1">
    <citation type="submission" date="2015-08" db="EMBL/GenBank/DDBJ databases">
        <authorList>
            <person name="Babu N.S."/>
            <person name="Beckwith C.J."/>
            <person name="Beseler K.G."/>
            <person name="Brison A."/>
            <person name="Carone J.V."/>
            <person name="Caskin T.P."/>
            <person name="Diamond M."/>
            <person name="Durham M.E."/>
            <person name="Foxe J.M."/>
            <person name="Go M."/>
            <person name="Henderson B.A."/>
            <person name="Jones I.B."/>
            <person name="McGettigan J.A."/>
            <person name="Micheletti S.J."/>
            <person name="Nasrallah M.E."/>
            <person name="Ortiz D."/>
            <person name="Piller C.R."/>
            <person name="Privatt S.R."/>
            <person name="Schneider S.L."/>
            <person name="Sharp S."/>
            <person name="Smith T.C."/>
            <person name="Stanton J.D."/>
            <person name="Ullery H.E."/>
            <person name="Wilson R.J."/>
            <person name="Serrano M.G."/>
            <person name="Buck G."/>
            <person name="Lee V."/>
            <person name="Wang Y."/>
            <person name="Carvalho R."/>
            <person name="Voegtly L."/>
            <person name="Shi R."/>
            <person name="Duckworth R."/>
            <person name="Johnson A."/>
            <person name="Loviza R."/>
            <person name="Walstead R."/>
            <person name="Shah Z."/>
            <person name="Kiflezghi M."/>
            <person name="Wade K."/>
            <person name="Ball S.L."/>
            <person name="Bradley K.W."/>
            <person name="Asai D.J."/>
            <person name="Bowman C.A."/>
            <person name="Russell D.A."/>
            <person name="Pope W.H."/>
            <person name="Jacobs-Sera D."/>
            <person name="Hendrix R.W."/>
            <person name="Hatfull G.F."/>
        </authorList>
    </citation>
    <scope>NUCLEOTIDE SEQUENCE [LARGE SCALE GENOMIC DNA]</scope>
    <source>
        <strain evidence="2">JCM 19170</strain>
    </source>
</reference>
<evidence type="ECO:0000313" key="2">
    <source>
        <dbReference type="Proteomes" id="UP000182108"/>
    </source>
</evidence>
<sequence length="460" mass="49539">MNDAPHPTPDALDAFGRPLLILPNDEVTVALDGTERLILRTRDGNARHATGRRGRGSHRMSTSVFIEPLDVLFLRGNKLFGDPGSFGEAMIPPWPSVAAGALRSRMLADAGIDLAAFARGEVDHPSLGTPATPGPFTVTGFHLTRRHADGRVELLMAPPADLVVFAAEGDQPFRVQRMAPTAPAAGLASSAELPRLPALAQADRHKPAGGYWLTEAGFGKYLAGRVPDDAQIDWVKSNALWQFEHRVGVGLDAAQRRAKDGQLFSMQAVAMLKRGHRLDRRDEKEQPMGYDVGFLATVSGAEPPTSGLVRLDGDGRAAALHPVNDYRLPAPDYEAIVAARRCRLLLTSPGLFAAGWLPAGANPDTRRADGAIRFDLHGVSGWLVCAAVPRAEVVSGWDLARWLPKPALRAAPAGSVYWLDDLDAAPDALRKLAETGLWREPCDDAARRAEGFNRIALATY</sequence>
<dbReference type="InterPro" id="IPR019117">
    <property type="entry name" value="CRISPR-assoc_protein_Cmr3"/>
</dbReference>
<protein>
    <submittedName>
        <fullName evidence="1">CRISPR-associated protein, Cmr3 family</fullName>
    </submittedName>
</protein>
<name>A0A0K6IY65_9PROT</name>
<organism evidence="1 2">
    <name type="scientific">Tepidiphilus thermophilus</name>
    <dbReference type="NCBI Taxonomy" id="876478"/>
    <lineage>
        <taxon>Bacteria</taxon>
        <taxon>Pseudomonadati</taxon>
        <taxon>Pseudomonadota</taxon>
        <taxon>Hydrogenophilia</taxon>
        <taxon>Hydrogenophilales</taxon>
        <taxon>Hydrogenophilaceae</taxon>
        <taxon>Tepidiphilus</taxon>
    </lineage>
</organism>
<dbReference type="EMBL" id="CYHH01000016">
    <property type="protein sequence ID" value="CUB07994.1"/>
    <property type="molecule type" value="Genomic_DNA"/>
</dbReference>